<dbReference type="AlphaFoldDB" id="A0A376L838"/>
<evidence type="ECO:0000313" key="2">
    <source>
        <dbReference type="Proteomes" id="UP000254807"/>
    </source>
</evidence>
<reference evidence="1 2" key="1">
    <citation type="submission" date="2018-06" db="EMBL/GenBank/DDBJ databases">
        <authorList>
            <consortium name="Pathogen Informatics"/>
            <person name="Doyle S."/>
        </authorList>
    </citation>
    <scope>NUCLEOTIDE SEQUENCE [LARGE SCALE GENOMIC DNA]</scope>
    <source>
        <strain evidence="1 2">NCTC12360</strain>
    </source>
</reference>
<dbReference type="Proteomes" id="UP000254807">
    <property type="component" value="Unassembled WGS sequence"/>
</dbReference>
<keyword evidence="2" id="KW-1185">Reference proteome</keyword>
<gene>
    <name evidence="1" type="ORF">NCTC12360_03827</name>
</gene>
<sequence>MQANFKNVQRTVSTMADRLNTSFNLTPEMALGTRRIGMSGVASYTNNRNVTKTIHNQPEITMHVTWNGKEDIRKTIEEIAWITTVEDRGDLK</sequence>
<accession>A0A376L838</accession>
<organism evidence="1 2">
    <name type="scientific">Enterococcus gallinarum</name>
    <dbReference type="NCBI Taxonomy" id="1353"/>
    <lineage>
        <taxon>Bacteria</taxon>
        <taxon>Bacillati</taxon>
        <taxon>Bacillota</taxon>
        <taxon>Bacilli</taxon>
        <taxon>Lactobacillales</taxon>
        <taxon>Enterococcaceae</taxon>
        <taxon>Enterococcus</taxon>
    </lineage>
</organism>
<proteinExistence type="predicted"/>
<evidence type="ECO:0000313" key="1">
    <source>
        <dbReference type="EMBL" id="STF08830.1"/>
    </source>
</evidence>
<protein>
    <submittedName>
        <fullName evidence="1">Minor tail domain protein</fullName>
    </submittedName>
</protein>
<dbReference type="EMBL" id="UFYW01000006">
    <property type="protein sequence ID" value="STF08830.1"/>
    <property type="molecule type" value="Genomic_DNA"/>
</dbReference>
<name>A0A376L838_ENTGA</name>